<dbReference type="STRING" id="624147.SAMN04487970_104252"/>
<evidence type="ECO:0000313" key="2">
    <source>
        <dbReference type="EMBL" id="SCW76358.1"/>
    </source>
</evidence>
<feature type="compositionally biased region" description="Basic residues" evidence="1">
    <location>
        <begin position="1"/>
        <end position="15"/>
    </location>
</feature>
<dbReference type="RefSeq" id="WP_090675301.1">
    <property type="nucleotide sequence ID" value="NZ_FMTT01000042.1"/>
</dbReference>
<feature type="compositionally biased region" description="Polar residues" evidence="1">
    <location>
        <begin position="44"/>
        <end position="61"/>
    </location>
</feature>
<feature type="region of interest" description="Disordered" evidence="1">
    <location>
        <begin position="1"/>
        <end position="126"/>
    </location>
</feature>
<keyword evidence="3" id="KW-1185">Reference proteome</keyword>
<evidence type="ECO:0000313" key="3">
    <source>
        <dbReference type="Proteomes" id="UP000198601"/>
    </source>
</evidence>
<feature type="compositionally biased region" description="Basic and acidic residues" evidence="1">
    <location>
        <begin position="16"/>
        <end position="27"/>
    </location>
</feature>
<organism evidence="2 3">
    <name type="scientific">Paenibacillus tianmuensis</name>
    <dbReference type="NCBI Taxonomy" id="624147"/>
    <lineage>
        <taxon>Bacteria</taxon>
        <taxon>Bacillati</taxon>
        <taxon>Bacillota</taxon>
        <taxon>Bacilli</taxon>
        <taxon>Bacillales</taxon>
        <taxon>Paenibacillaceae</taxon>
        <taxon>Paenibacillus</taxon>
    </lineage>
</organism>
<accession>A0A1G4T4L8</accession>
<evidence type="ECO:0000256" key="1">
    <source>
        <dbReference type="SAM" id="MobiDB-lite"/>
    </source>
</evidence>
<reference evidence="3" key="1">
    <citation type="submission" date="2016-10" db="EMBL/GenBank/DDBJ databases">
        <authorList>
            <person name="Varghese N."/>
            <person name="Submissions S."/>
        </authorList>
    </citation>
    <scope>NUCLEOTIDE SEQUENCE [LARGE SCALE GENOMIC DNA]</scope>
    <source>
        <strain evidence="3">CGMCC 1.8946</strain>
    </source>
</reference>
<dbReference type="AlphaFoldDB" id="A0A1G4T4L8"/>
<gene>
    <name evidence="2" type="ORF">SAMN04487970_104252</name>
</gene>
<protein>
    <submittedName>
        <fullName evidence="2">Uncharacterized protein</fullName>
    </submittedName>
</protein>
<sequence length="157" mass="17082">MSKRKRERMKAKERRHQRDIQDKDNNKDAASPEVPAASGAKGSQPETSTPASTSAIETTPSVKRRGRPPKAASIAEAEGLQPSGSAPSVKRKGRPAKTVRGPASEEEGDRRPRPRSAAKNKATLPLELDFGASPHLQYMTPGWQRFYAAVRKASGRE</sequence>
<proteinExistence type="predicted"/>
<dbReference type="EMBL" id="FMTT01000042">
    <property type="protein sequence ID" value="SCW76358.1"/>
    <property type="molecule type" value="Genomic_DNA"/>
</dbReference>
<name>A0A1G4T4L8_9BACL</name>
<dbReference type="Proteomes" id="UP000198601">
    <property type="component" value="Unassembled WGS sequence"/>
</dbReference>